<evidence type="ECO:0000313" key="3">
    <source>
        <dbReference type="Proteomes" id="UP001176941"/>
    </source>
</evidence>
<gene>
    <name evidence="2" type="ORF">MRATA1EN1_LOCUS17906</name>
</gene>
<dbReference type="EMBL" id="OX459964">
    <property type="protein sequence ID" value="CAI9168944.1"/>
    <property type="molecule type" value="Genomic_DNA"/>
</dbReference>
<dbReference type="Proteomes" id="UP001176941">
    <property type="component" value="Chromosome 28"/>
</dbReference>
<protein>
    <submittedName>
        <fullName evidence="2">Uncharacterized protein</fullName>
    </submittedName>
</protein>
<organism evidence="2 3">
    <name type="scientific">Rangifer tarandus platyrhynchus</name>
    <name type="common">Svalbard reindeer</name>
    <dbReference type="NCBI Taxonomy" id="3082113"/>
    <lineage>
        <taxon>Eukaryota</taxon>
        <taxon>Metazoa</taxon>
        <taxon>Chordata</taxon>
        <taxon>Craniata</taxon>
        <taxon>Vertebrata</taxon>
        <taxon>Euteleostomi</taxon>
        <taxon>Mammalia</taxon>
        <taxon>Eutheria</taxon>
        <taxon>Laurasiatheria</taxon>
        <taxon>Artiodactyla</taxon>
        <taxon>Ruminantia</taxon>
        <taxon>Pecora</taxon>
        <taxon>Cervidae</taxon>
        <taxon>Odocoileinae</taxon>
        <taxon>Rangifer</taxon>
    </lineage>
</organism>
<reference evidence="2" key="1">
    <citation type="submission" date="2023-04" db="EMBL/GenBank/DDBJ databases">
        <authorList>
            <consortium name="ELIXIR-Norway"/>
        </authorList>
    </citation>
    <scope>NUCLEOTIDE SEQUENCE [LARGE SCALE GENOMIC DNA]</scope>
</reference>
<sequence>MMASLRNNSHPHSLFPNKQQAQVSVLPPPTKRAAAMPSCHKAAAFPALYPSPHCSLEVRGSCPHVGRGVVGRRPVGGIPAARVGASTAFFFPPAESEMNPQCVATLGRGPQRTFSKFGNRNATI</sequence>
<keyword evidence="3" id="KW-1185">Reference proteome</keyword>
<proteinExistence type="predicted"/>
<accession>A0ABN8ZAM0</accession>
<feature type="region of interest" description="Disordered" evidence="1">
    <location>
        <begin position="1"/>
        <end position="20"/>
    </location>
</feature>
<evidence type="ECO:0000313" key="2">
    <source>
        <dbReference type="EMBL" id="CAI9168944.1"/>
    </source>
</evidence>
<evidence type="ECO:0000256" key="1">
    <source>
        <dbReference type="SAM" id="MobiDB-lite"/>
    </source>
</evidence>
<name>A0ABN8ZAM0_RANTA</name>